<protein>
    <submittedName>
        <fullName evidence="2">Uncharacterized protein</fullName>
    </submittedName>
</protein>
<dbReference type="Proteomes" id="UP000479691">
    <property type="component" value="Unassembled WGS sequence"/>
</dbReference>
<name>A0A6G1MHQ7_ORBOL</name>
<dbReference type="EMBL" id="WIWS01000103">
    <property type="protein sequence ID" value="KAF3207082.1"/>
    <property type="molecule type" value="Genomic_DNA"/>
</dbReference>
<dbReference type="EMBL" id="WIWS01000103">
    <property type="protein sequence ID" value="KAF3207081.1"/>
    <property type="molecule type" value="Genomic_DNA"/>
</dbReference>
<accession>A0A6G1MHQ7</accession>
<proteinExistence type="predicted"/>
<dbReference type="EMBL" id="JAABOE010000119">
    <property type="protein sequence ID" value="KAF3163727.1"/>
    <property type="molecule type" value="Genomic_DNA"/>
</dbReference>
<evidence type="ECO:0000313" key="3">
    <source>
        <dbReference type="Proteomes" id="UP000472727"/>
    </source>
</evidence>
<dbReference type="AlphaFoldDB" id="A0A6G1MHQ7"/>
<organism evidence="2 3">
    <name type="scientific">Orbilia oligospora</name>
    <name type="common">Nematode-trapping fungus</name>
    <name type="synonym">Arthrobotrys oligospora</name>
    <dbReference type="NCBI Taxonomy" id="2813651"/>
    <lineage>
        <taxon>Eukaryota</taxon>
        <taxon>Fungi</taxon>
        <taxon>Dikarya</taxon>
        <taxon>Ascomycota</taxon>
        <taxon>Pezizomycotina</taxon>
        <taxon>Orbiliomycetes</taxon>
        <taxon>Orbiliales</taxon>
        <taxon>Orbiliaceae</taxon>
        <taxon>Orbilia</taxon>
    </lineage>
</organism>
<evidence type="ECO:0000313" key="1">
    <source>
        <dbReference type="EMBL" id="KAF3163727.1"/>
    </source>
</evidence>
<comment type="caution">
    <text evidence="2">The sequence shown here is derived from an EMBL/GenBank/DDBJ whole genome shotgun (WGS) entry which is preliminary data.</text>
</comment>
<sequence>MPQFALRHCLVMKDAATEDPSTEFYSWIRANGIKFLNFGIGEITAPWDPEIERNVIGALQVGPDPVLSRIVSGIWIRKLNLRTGIS</sequence>
<evidence type="ECO:0000313" key="2">
    <source>
        <dbReference type="EMBL" id="KAF3207082.1"/>
    </source>
</evidence>
<evidence type="ECO:0000313" key="4">
    <source>
        <dbReference type="Proteomes" id="UP000479691"/>
    </source>
</evidence>
<reference evidence="3 4" key="1">
    <citation type="submission" date="2019-06" db="EMBL/GenBank/DDBJ databases">
        <authorList>
            <person name="Palmer J.M."/>
        </authorList>
    </citation>
    <scope>NUCLEOTIDE SEQUENCE [LARGE SCALE GENOMIC DNA]</scope>
    <source>
        <strain evidence="2 3">TWF106</strain>
        <strain evidence="1 4">TWF788</strain>
    </source>
</reference>
<gene>
    <name evidence="2" type="ORF">TWF106_000508</name>
    <name evidence="1" type="ORF">TWF788_001350</name>
</gene>
<dbReference type="Proteomes" id="UP000472727">
    <property type="component" value="Unassembled WGS sequence"/>
</dbReference>